<name>B0EUC7_ENTDS</name>
<evidence type="ECO:0000313" key="9">
    <source>
        <dbReference type="Proteomes" id="UP000008076"/>
    </source>
</evidence>
<dbReference type="GO" id="GO:0003743">
    <property type="term" value="F:translation initiation factor activity"/>
    <property type="evidence" value="ECO:0007669"/>
    <property type="project" value="UniProtKB-UniRule"/>
</dbReference>
<dbReference type="CDD" id="cd05793">
    <property type="entry name" value="S1_IF1A"/>
    <property type="match status" value="1"/>
</dbReference>
<accession>B0EUC7</accession>
<dbReference type="OMA" id="KMEDQEY"/>
<dbReference type="GO" id="GO:0003723">
    <property type="term" value="F:RNA binding"/>
    <property type="evidence" value="ECO:0007669"/>
    <property type="project" value="InterPro"/>
</dbReference>
<dbReference type="PROSITE" id="PS50832">
    <property type="entry name" value="S1_IF1_TYPE"/>
    <property type="match status" value="1"/>
</dbReference>
<dbReference type="SUPFAM" id="SSF50249">
    <property type="entry name" value="Nucleic acid-binding proteins"/>
    <property type="match status" value="1"/>
</dbReference>
<reference evidence="9" key="1">
    <citation type="submission" date="2007-12" db="EMBL/GenBank/DDBJ databases">
        <title>Annotation of Entamoeba dispar SAW760.</title>
        <authorList>
            <person name="Lorenzi H."/>
            <person name="Inman J."/>
            <person name="Schobel S."/>
            <person name="Amedeo P."/>
            <person name="Caler E."/>
        </authorList>
    </citation>
    <scope>NUCLEOTIDE SEQUENCE [LARGE SCALE GENOMIC DNA]</scope>
    <source>
        <strain evidence="9">ATCC PRA-260 / SAW760</strain>
    </source>
</reference>
<evidence type="ECO:0000256" key="2">
    <source>
        <dbReference type="ARBA" id="ARBA00022540"/>
    </source>
</evidence>
<dbReference type="VEuPathDB" id="AmoebaDB:EDI_331010"/>
<dbReference type="PROSITE" id="PS01262">
    <property type="entry name" value="IF1A"/>
    <property type="match status" value="1"/>
</dbReference>
<dbReference type="Proteomes" id="UP000008076">
    <property type="component" value="Unassembled WGS sequence"/>
</dbReference>
<dbReference type="SMART" id="SM00652">
    <property type="entry name" value="eIF1a"/>
    <property type="match status" value="1"/>
</dbReference>
<dbReference type="RefSeq" id="XP_001741676.1">
    <property type="nucleotide sequence ID" value="XM_001741624.1"/>
</dbReference>
<dbReference type="eggNOG" id="KOG3403">
    <property type="taxonomic scope" value="Eukaryota"/>
</dbReference>
<dbReference type="EMBL" id="DS550854">
    <property type="protein sequence ID" value="EDR21878.1"/>
    <property type="molecule type" value="Genomic_DNA"/>
</dbReference>
<evidence type="ECO:0000256" key="6">
    <source>
        <dbReference type="SAM" id="MobiDB-lite"/>
    </source>
</evidence>
<evidence type="ECO:0000256" key="3">
    <source>
        <dbReference type="ARBA" id="ARBA00022917"/>
    </source>
</evidence>
<dbReference type="Gene3D" id="2.40.50.140">
    <property type="entry name" value="Nucleic acid-binding proteins"/>
    <property type="match status" value="1"/>
</dbReference>
<evidence type="ECO:0000313" key="8">
    <source>
        <dbReference type="EMBL" id="EDR21878.1"/>
    </source>
</evidence>
<keyword evidence="2 5" id="KW-0396">Initiation factor</keyword>
<dbReference type="KEGG" id="edi:EDI_331010"/>
<dbReference type="HAMAP" id="MF_00216">
    <property type="entry name" value="aIF_1A"/>
    <property type="match status" value="1"/>
</dbReference>
<dbReference type="GeneID" id="5886645"/>
<dbReference type="InterPro" id="IPR001253">
    <property type="entry name" value="TIF_eIF-1A"/>
</dbReference>
<organism evidence="9">
    <name type="scientific">Entamoeba dispar (strain ATCC PRA-260 / SAW760)</name>
    <dbReference type="NCBI Taxonomy" id="370354"/>
    <lineage>
        <taxon>Eukaryota</taxon>
        <taxon>Amoebozoa</taxon>
        <taxon>Evosea</taxon>
        <taxon>Archamoebae</taxon>
        <taxon>Mastigamoebida</taxon>
        <taxon>Entamoebidae</taxon>
        <taxon>Entamoeba</taxon>
    </lineage>
</organism>
<dbReference type="PANTHER" id="PTHR21668">
    <property type="entry name" value="EIF-1A"/>
    <property type="match status" value="1"/>
</dbReference>
<evidence type="ECO:0000259" key="7">
    <source>
        <dbReference type="PROSITE" id="PS50832"/>
    </source>
</evidence>
<dbReference type="InterPro" id="IPR012340">
    <property type="entry name" value="NA-bd_OB-fold"/>
</dbReference>
<protein>
    <recommendedName>
        <fullName evidence="4">Eukaryotic translation initiation factor 4C</fullName>
    </recommendedName>
</protein>
<dbReference type="Pfam" id="PF01176">
    <property type="entry name" value="eIF-1a"/>
    <property type="match status" value="1"/>
</dbReference>
<gene>
    <name evidence="8" type="ORF">EDI_331010</name>
</gene>
<evidence type="ECO:0000256" key="5">
    <source>
        <dbReference type="PROSITE-ProRule" id="PRU00181"/>
    </source>
</evidence>
<keyword evidence="9" id="KW-1185">Reference proteome</keyword>
<proteinExistence type="inferred from homology"/>
<evidence type="ECO:0000256" key="1">
    <source>
        <dbReference type="ARBA" id="ARBA00007392"/>
    </source>
</evidence>
<comment type="similarity">
    <text evidence="1">Belongs to the eIF-1A family.</text>
</comment>
<evidence type="ECO:0000256" key="4">
    <source>
        <dbReference type="ARBA" id="ARBA00032507"/>
    </source>
</evidence>
<dbReference type="AlphaFoldDB" id="B0EUC7"/>
<dbReference type="InterPro" id="IPR006196">
    <property type="entry name" value="RNA-binding_domain_S1_IF1"/>
</dbReference>
<dbReference type="InterPro" id="IPR018104">
    <property type="entry name" value="TIF_eIF-1A_CS"/>
</dbReference>
<feature type="region of interest" description="Disordered" evidence="6">
    <location>
        <begin position="128"/>
        <end position="171"/>
    </location>
</feature>
<sequence>MPRSKGKGGKRSGARKGGNVGGIHELVFKEEGQEYGQVTRMLGNGRLEAYCFDGKTRQCHIRGQMQRKVWINVNDVILVSLREYEDGKADVIKKYNSDEIIQLKKYKEIPDRLPAEDVEEKKDVGIKFGVGDDISDDEINEEEDSYEEEEEEEEDSYEVPAQNRVYTLDDL</sequence>
<feature type="domain" description="S1-like" evidence="7">
    <location>
        <begin position="22"/>
        <end position="96"/>
    </location>
</feature>
<dbReference type="OrthoDB" id="274995at2759"/>
<keyword evidence="3 5" id="KW-0648">Protein biosynthesis</keyword>
<feature type="compositionally biased region" description="Acidic residues" evidence="6">
    <location>
        <begin position="133"/>
        <end position="157"/>
    </location>
</feature>